<dbReference type="PANTHER" id="PTHR34615">
    <property type="entry name" value="PX DOMAIN-CONTAINING PROTEIN"/>
    <property type="match status" value="1"/>
</dbReference>
<dbReference type="EMBL" id="JARPUR010000001">
    <property type="protein sequence ID" value="KAK4884663.1"/>
    <property type="molecule type" value="Genomic_DNA"/>
</dbReference>
<keyword evidence="2" id="KW-1185">Reference proteome</keyword>
<evidence type="ECO:0000313" key="1">
    <source>
        <dbReference type="EMBL" id="KAK4884663.1"/>
    </source>
</evidence>
<sequence>MEDLVELMQFEALEDEVLDNMLLMLMRRPKRIRAEQYGRFNLDGMCAEDIKLNFRFEKDDLERLARALRIPAQVRTENRHATTAIEALCPLTGIFKKPYVLTQYRFNQYSSAK</sequence>
<accession>A0AAN7PFV6</accession>
<reference evidence="2" key="1">
    <citation type="submission" date="2023-01" db="EMBL/GenBank/DDBJ databases">
        <title>Key to firefly adult light organ development and bioluminescence: homeobox transcription factors regulate luciferase expression and transportation to peroxisome.</title>
        <authorList>
            <person name="Fu X."/>
        </authorList>
    </citation>
    <scope>NUCLEOTIDE SEQUENCE [LARGE SCALE GENOMIC DNA]</scope>
</reference>
<evidence type="ECO:0000313" key="2">
    <source>
        <dbReference type="Proteomes" id="UP001353858"/>
    </source>
</evidence>
<comment type="caution">
    <text evidence="1">The sequence shown here is derived from an EMBL/GenBank/DDBJ whole genome shotgun (WGS) entry which is preliminary data.</text>
</comment>
<organism evidence="1 2">
    <name type="scientific">Aquatica leii</name>
    <dbReference type="NCBI Taxonomy" id="1421715"/>
    <lineage>
        <taxon>Eukaryota</taxon>
        <taxon>Metazoa</taxon>
        <taxon>Ecdysozoa</taxon>
        <taxon>Arthropoda</taxon>
        <taxon>Hexapoda</taxon>
        <taxon>Insecta</taxon>
        <taxon>Pterygota</taxon>
        <taxon>Neoptera</taxon>
        <taxon>Endopterygota</taxon>
        <taxon>Coleoptera</taxon>
        <taxon>Polyphaga</taxon>
        <taxon>Elateriformia</taxon>
        <taxon>Elateroidea</taxon>
        <taxon>Lampyridae</taxon>
        <taxon>Luciolinae</taxon>
        <taxon>Aquatica</taxon>
    </lineage>
</organism>
<dbReference type="PANTHER" id="PTHR34615:SF1">
    <property type="entry name" value="PX DOMAIN-CONTAINING PROTEIN"/>
    <property type="match status" value="1"/>
</dbReference>
<dbReference type="AlphaFoldDB" id="A0AAN7PFV6"/>
<name>A0AAN7PFV6_9COLE</name>
<proteinExistence type="predicted"/>
<protein>
    <submittedName>
        <fullName evidence="1">Uncharacterized protein</fullName>
    </submittedName>
</protein>
<gene>
    <name evidence="1" type="ORF">RN001_000934</name>
</gene>
<dbReference type="Proteomes" id="UP001353858">
    <property type="component" value="Unassembled WGS sequence"/>
</dbReference>